<dbReference type="RefSeq" id="WP_221032628.1">
    <property type="nucleotide sequence ID" value="NZ_CP139781.1"/>
</dbReference>
<feature type="transmembrane region" description="Helical" evidence="1">
    <location>
        <begin position="60"/>
        <end position="81"/>
    </location>
</feature>
<keyword evidence="1" id="KW-1133">Transmembrane helix</keyword>
<organism evidence="2 3">
    <name type="scientific">Actomonas aquatica</name>
    <dbReference type="NCBI Taxonomy" id="2866162"/>
    <lineage>
        <taxon>Bacteria</taxon>
        <taxon>Pseudomonadati</taxon>
        <taxon>Verrucomicrobiota</taxon>
        <taxon>Opitutia</taxon>
        <taxon>Opitutales</taxon>
        <taxon>Opitutaceae</taxon>
        <taxon>Actomonas</taxon>
    </lineage>
</organism>
<proteinExistence type="predicted"/>
<name>A0ABZ1C5L3_9BACT</name>
<dbReference type="Proteomes" id="UP000738431">
    <property type="component" value="Chromosome"/>
</dbReference>
<dbReference type="PANTHER" id="PTHR37314">
    <property type="entry name" value="SLR0142 PROTEIN"/>
    <property type="match status" value="1"/>
</dbReference>
<evidence type="ECO:0000313" key="3">
    <source>
        <dbReference type="Proteomes" id="UP000738431"/>
    </source>
</evidence>
<dbReference type="InterPro" id="IPR010699">
    <property type="entry name" value="DUF1275"/>
</dbReference>
<protein>
    <submittedName>
        <fullName evidence="2">YoaK family protein</fullName>
    </submittedName>
</protein>
<sequence length="228" mass="24059">MQHLNPRLVLLGGCILAFGASVVNVTFILQAGTSVSHLTGDLSRIGRDVANESGAFNTDLLRVTAATLGFILGAATSGFLIHHPQLEIARPYGRTLSSMGLLLLLSAYLRADHLVAAIAIAGFTCGMQNALASRYRGVVLRTTHVTGILTDLGITLGMKLRGHAIERWKLEIPFLLAVSFFTGAVCGSVLNLTTELPVLLLCGIAYILGGLGVTITKRLPSRKSATPA</sequence>
<evidence type="ECO:0000313" key="2">
    <source>
        <dbReference type="EMBL" id="WRQ85809.1"/>
    </source>
</evidence>
<feature type="transmembrane region" description="Helical" evidence="1">
    <location>
        <begin position="196"/>
        <end position="215"/>
    </location>
</feature>
<gene>
    <name evidence="2" type="ORF">K1X11_013435</name>
</gene>
<keyword evidence="3" id="KW-1185">Reference proteome</keyword>
<feature type="transmembrane region" description="Helical" evidence="1">
    <location>
        <begin position="143"/>
        <end position="160"/>
    </location>
</feature>
<reference evidence="2 3" key="1">
    <citation type="submission" date="2023-12" db="EMBL/GenBank/DDBJ databases">
        <title>Description of an unclassified Opitutus bacterium of Verrucomicrobiota.</title>
        <authorList>
            <person name="Zhang D.-F."/>
        </authorList>
    </citation>
    <scope>NUCLEOTIDE SEQUENCE [LARGE SCALE GENOMIC DNA]</scope>
    <source>
        <strain evidence="2 3">WL0086</strain>
    </source>
</reference>
<dbReference type="EMBL" id="CP139781">
    <property type="protein sequence ID" value="WRQ85809.1"/>
    <property type="molecule type" value="Genomic_DNA"/>
</dbReference>
<dbReference type="PANTHER" id="PTHR37314:SF4">
    <property type="entry name" value="UPF0700 TRANSMEMBRANE PROTEIN YOAK"/>
    <property type="match status" value="1"/>
</dbReference>
<keyword evidence="1" id="KW-0812">Transmembrane</keyword>
<feature type="transmembrane region" description="Helical" evidence="1">
    <location>
        <begin position="101"/>
        <end position="123"/>
    </location>
</feature>
<evidence type="ECO:0000256" key="1">
    <source>
        <dbReference type="SAM" id="Phobius"/>
    </source>
</evidence>
<accession>A0ABZ1C5L3</accession>
<dbReference type="Pfam" id="PF06912">
    <property type="entry name" value="DUF1275"/>
    <property type="match status" value="1"/>
</dbReference>
<feature type="transmembrane region" description="Helical" evidence="1">
    <location>
        <begin position="172"/>
        <end position="190"/>
    </location>
</feature>
<keyword evidence="1" id="KW-0472">Membrane</keyword>